<dbReference type="InterPro" id="IPR007324">
    <property type="entry name" value="Sugar-bd_dom_put"/>
</dbReference>
<proteinExistence type="inferred from homology"/>
<keyword evidence="4" id="KW-0804">Transcription</keyword>
<evidence type="ECO:0000259" key="5">
    <source>
        <dbReference type="Pfam" id="PF04198"/>
    </source>
</evidence>
<evidence type="ECO:0000256" key="2">
    <source>
        <dbReference type="ARBA" id="ARBA00023015"/>
    </source>
</evidence>
<evidence type="ECO:0000256" key="3">
    <source>
        <dbReference type="ARBA" id="ARBA00023125"/>
    </source>
</evidence>
<dbReference type="Gene3D" id="1.10.10.60">
    <property type="entry name" value="Homeodomain-like"/>
    <property type="match status" value="1"/>
</dbReference>
<feature type="domain" description="Sugar-binding" evidence="5">
    <location>
        <begin position="60"/>
        <end position="313"/>
    </location>
</feature>
<gene>
    <name evidence="7" type="ORF">ACFSW5_17710</name>
</gene>
<evidence type="ECO:0000256" key="4">
    <source>
        <dbReference type="ARBA" id="ARBA00023163"/>
    </source>
</evidence>
<protein>
    <submittedName>
        <fullName evidence="7">Sugar-binding transcriptional regulator</fullName>
    </submittedName>
</protein>
<dbReference type="InterPro" id="IPR013324">
    <property type="entry name" value="RNA_pol_sigma_r3/r4-like"/>
</dbReference>
<dbReference type="Pfam" id="PF04198">
    <property type="entry name" value="Sugar-bind"/>
    <property type="match status" value="1"/>
</dbReference>
<dbReference type="Gene3D" id="3.40.50.1360">
    <property type="match status" value="1"/>
</dbReference>
<dbReference type="RefSeq" id="WP_379275875.1">
    <property type="nucleotide sequence ID" value="NZ_JBHUGT010000023.1"/>
</dbReference>
<dbReference type="InterPro" id="IPR037171">
    <property type="entry name" value="NagB/RpiA_transferase-like"/>
</dbReference>
<dbReference type="EMBL" id="JBHUMY010000023">
    <property type="protein sequence ID" value="MFD2662096.1"/>
    <property type="molecule type" value="Genomic_DNA"/>
</dbReference>
<evidence type="ECO:0000313" key="7">
    <source>
        <dbReference type="EMBL" id="MFD2662096.1"/>
    </source>
</evidence>
<organism evidence="7 8">
    <name type="scientific">Paenibacillus thailandensis</name>
    <dbReference type="NCBI Taxonomy" id="393250"/>
    <lineage>
        <taxon>Bacteria</taxon>
        <taxon>Bacillati</taxon>
        <taxon>Bacillota</taxon>
        <taxon>Bacilli</taxon>
        <taxon>Bacillales</taxon>
        <taxon>Paenibacillaceae</taxon>
        <taxon>Paenibacillus</taxon>
    </lineage>
</organism>
<dbReference type="InterPro" id="IPR012318">
    <property type="entry name" value="HTH_CRP"/>
</dbReference>
<keyword evidence="8" id="KW-1185">Reference proteome</keyword>
<evidence type="ECO:0000259" key="6">
    <source>
        <dbReference type="Pfam" id="PF13545"/>
    </source>
</evidence>
<evidence type="ECO:0000313" key="8">
    <source>
        <dbReference type="Proteomes" id="UP001597493"/>
    </source>
</evidence>
<dbReference type="SUPFAM" id="SSF88659">
    <property type="entry name" value="Sigma3 and sigma4 domains of RNA polymerase sigma factors"/>
    <property type="match status" value="1"/>
</dbReference>
<reference evidence="8" key="1">
    <citation type="journal article" date="2019" name="Int. J. Syst. Evol. Microbiol.">
        <title>The Global Catalogue of Microorganisms (GCM) 10K type strain sequencing project: providing services to taxonomists for standard genome sequencing and annotation.</title>
        <authorList>
            <consortium name="The Broad Institute Genomics Platform"/>
            <consortium name="The Broad Institute Genome Sequencing Center for Infectious Disease"/>
            <person name="Wu L."/>
            <person name="Ma J."/>
        </authorList>
    </citation>
    <scope>NUCLEOTIDE SEQUENCE [LARGE SCALE GENOMIC DNA]</scope>
    <source>
        <strain evidence="8">TISTR 1827</strain>
    </source>
</reference>
<sequence length="314" mass="34800">MNEENDKRQKMIEAARMYYQLDYNQEEIARELNVSRPTVSRFLQQAKAAGIVQIKIVDPVADHQDRAEQLERRFGLKKAVVAAVPKYEDTIVKSFLGEAAAEYLNDLVKDGDSIAVTWGTTLYEVALRLKSRHVKGVRVVQLNGGVSHSEVDTYAYEIAQLFGKAFHTAPYHIPLPAIVDHAVVKRTIEADRHIRNILNMGKDANIAVITVGAPTADSVLMGANYFTDEEIAMIRSRGAGDICSRFIDINGQLCSEELNERTIGIDLEELRHKEHSILVAGGPSKIDAVLGALRGKYANTLITDYVTAGHLLES</sequence>
<comment type="caution">
    <text evidence="7">The sequence shown here is derived from an EMBL/GenBank/DDBJ whole genome shotgun (WGS) entry which is preliminary data.</text>
</comment>
<accession>A0ABW5R1A9</accession>
<keyword evidence="2" id="KW-0805">Transcription regulation</keyword>
<dbReference type="SUPFAM" id="SSF100950">
    <property type="entry name" value="NagB/RpiA/CoA transferase-like"/>
    <property type="match status" value="1"/>
</dbReference>
<dbReference type="Proteomes" id="UP001597493">
    <property type="component" value="Unassembled WGS sequence"/>
</dbReference>
<dbReference type="Pfam" id="PF13545">
    <property type="entry name" value="HTH_Crp_2"/>
    <property type="match status" value="1"/>
</dbReference>
<evidence type="ECO:0000256" key="1">
    <source>
        <dbReference type="ARBA" id="ARBA00010466"/>
    </source>
</evidence>
<keyword evidence="3" id="KW-0238">DNA-binding</keyword>
<dbReference type="PANTHER" id="PTHR34294">
    <property type="entry name" value="TRANSCRIPTIONAL REGULATOR-RELATED"/>
    <property type="match status" value="1"/>
</dbReference>
<dbReference type="InterPro" id="IPR051054">
    <property type="entry name" value="SorC_transcr_regulators"/>
</dbReference>
<feature type="domain" description="HTH crp-type" evidence="6">
    <location>
        <begin position="19"/>
        <end position="55"/>
    </location>
</feature>
<comment type="similarity">
    <text evidence="1">Belongs to the SorC transcriptional regulatory family.</text>
</comment>
<name>A0ABW5R1A9_9BACL</name>
<dbReference type="PANTHER" id="PTHR34294:SF1">
    <property type="entry name" value="TRANSCRIPTIONAL REGULATOR LSRR"/>
    <property type="match status" value="1"/>
</dbReference>